<accession>A0A4Y2NPF1</accession>
<organism evidence="2 3">
    <name type="scientific">Araneus ventricosus</name>
    <name type="common">Orbweaver spider</name>
    <name type="synonym">Epeira ventricosa</name>
    <dbReference type="NCBI Taxonomy" id="182803"/>
    <lineage>
        <taxon>Eukaryota</taxon>
        <taxon>Metazoa</taxon>
        <taxon>Ecdysozoa</taxon>
        <taxon>Arthropoda</taxon>
        <taxon>Chelicerata</taxon>
        <taxon>Arachnida</taxon>
        <taxon>Araneae</taxon>
        <taxon>Araneomorphae</taxon>
        <taxon>Entelegynae</taxon>
        <taxon>Araneoidea</taxon>
        <taxon>Araneidae</taxon>
        <taxon>Araneus</taxon>
    </lineage>
</organism>
<evidence type="ECO:0000313" key="3">
    <source>
        <dbReference type="Proteomes" id="UP000499080"/>
    </source>
</evidence>
<evidence type="ECO:0008006" key="4">
    <source>
        <dbReference type="Google" id="ProtNLM"/>
    </source>
</evidence>
<comment type="caution">
    <text evidence="2">The sequence shown here is derived from an EMBL/GenBank/DDBJ whole genome shotgun (WGS) entry which is preliminary data.</text>
</comment>
<keyword evidence="1" id="KW-0732">Signal</keyword>
<sequence>MLAPSFSSACSFFFICLLCLFSSAFLHRVIQVIAYCKYNGLYDSHYMTMDNDQASHIWSLLQPAACGCKMQGCLAAYPFSLLSHDFLGSCYL</sequence>
<gene>
    <name evidence="2" type="ORF">AVEN_163826_1</name>
</gene>
<reference evidence="2 3" key="1">
    <citation type="journal article" date="2019" name="Sci. Rep.">
        <title>Orb-weaving spider Araneus ventricosus genome elucidates the spidroin gene catalogue.</title>
        <authorList>
            <person name="Kono N."/>
            <person name="Nakamura H."/>
            <person name="Ohtoshi R."/>
            <person name="Moran D.A.P."/>
            <person name="Shinohara A."/>
            <person name="Yoshida Y."/>
            <person name="Fujiwara M."/>
            <person name="Mori M."/>
            <person name="Tomita M."/>
            <person name="Arakawa K."/>
        </authorList>
    </citation>
    <scope>NUCLEOTIDE SEQUENCE [LARGE SCALE GENOMIC DNA]</scope>
</reference>
<keyword evidence="3" id="KW-1185">Reference proteome</keyword>
<dbReference type="EMBL" id="BGPR01009533">
    <property type="protein sequence ID" value="GBN40643.1"/>
    <property type="molecule type" value="Genomic_DNA"/>
</dbReference>
<proteinExistence type="predicted"/>
<protein>
    <recommendedName>
        <fullName evidence="4">Secreted protein</fullName>
    </recommendedName>
</protein>
<feature type="chain" id="PRO_5021376783" description="Secreted protein" evidence="1">
    <location>
        <begin position="25"/>
        <end position="92"/>
    </location>
</feature>
<dbReference type="AlphaFoldDB" id="A0A4Y2NPF1"/>
<evidence type="ECO:0000313" key="2">
    <source>
        <dbReference type="EMBL" id="GBN40643.1"/>
    </source>
</evidence>
<dbReference type="Proteomes" id="UP000499080">
    <property type="component" value="Unassembled WGS sequence"/>
</dbReference>
<evidence type="ECO:0000256" key="1">
    <source>
        <dbReference type="SAM" id="SignalP"/>
    </source>
</evidence>
<name>A0A4Y2NPF1_ARAVE</name>
<feature type="signal peptide" evidence="1">
    <location>
        <begin position="1"/>
        <end position="24"/>
    </location>
</feature>